<dbReference type="PRINTS" id="PR01009">
    <property type="entry name" value="FLGMRINGFLIF"/>
</dbReference>
<dbReference type="OrthoDB" id="8554211at2"/>
<keyword evidence="14" id="KW-0282">Flagellum</keyword>
<dbReference type="InterPro" id="IPR045851">
    <property type="entry name" value="AMP-bd_C_sf"/>
</dbReference>
<proteinExistence type="inferred from homology"/>
<comment type="caution">
    <text evidence="14">The sequence shown here is derived from an EMBL/GenBank/DDBJ whole genome shotgun (WGS) entry which is preliminary data.</text>
</comment>
<evidence type="ECO:0000256" key="5">
    <source>
        <dbReference type="ARBA" id="ARBA00022692"/>
    </source>
</evidence>
<dbReference type="PANTHER" id="PTHR30046:SF0">
    <property type="entry name" value="FLAGELLAR M-RING PROTEIN"/>
    <property type="match status" value="1"/>
</dbReference>
<dbReference type="Gene3D" id="3.30.300.30">
    <property type="match status" value="1"/>
</dbReference>
<dbReference type="Pfam" id="PF08345">
    <property type="entry name" value="YscJ_FliF_C"/>
    <property type="match status" value="1"/>
</dbReference>
<organism evidence="14 15">
    <name type="scientific">Hydrogenophaga taeniospiralis CCUG 15921</name>
    <dbReference type="NCBI Taxonomy" id="1281780"/>
    <lineage>
        <taxon>Bacteria</taxon>
        <taxon>Pseudomonadati</taxon>
        <taxon>Pseudomonadota</taxon>
        <taxon>Betaproteobacteria</taxon>
        <taxon>Burkholderiales</taxon>
        <taxon>Comamonadaceae</taxon>
        <taxon>Hydrogenophaga</taxon>
    </lineage>
</organism>
<protein>
    <recommendedName>
        <fullName evidence="9">Flagellar M-ring protein</fullName>
    </recommendedName>
</protein>
<feature type="transmembrane region" description="Helical" evidence="11">
    <location>
        <begin position="33"/>
        <end position="51"/>
    </location>
</feature>
<sequence>MSNTVAELDLQPASRSAFGAGLARMDQTQKIRLGLGALALLAIALALFFMGQQPEWRVLYTNLSDKDGGAIVAQLTQMNVPYKHSEGGGAIMVPADKVHDTRLRLASQGLPKGTVNGFELMEANRFGMTQFQERLTFQRGLEGELTRSIQSLSSVQAARIHLALPNQNGFFREQQKPSASVLLTLHPGRTLDKAQIAGIVHLVASSVPEMNPKAVSVVDDAGSLLSASSDGVAQGADTQKLQYTQQIEQMYTRRILDMIEPLVGQGNVKAQVNADVDFSLVESTSELHKPNQGGEPGAVRSQQLVEDGSPATAQPAGVPGAVSNQPPATGSAPINGPAAALGVAGNGGDKPGSSRRESVINYEVDKTVKVVREASGTVRRLSAAVVINHRSATDKSGKEVSSPIPPEQLEQMTALVRETIGFNKDRGDSVNVVNAVFNVAKPVEEVPVAWWQQPANQDLARSMAWPVGMVGMGLLVLMGLVRPGIKLMRAPASALPAGASVPQLNAMLNEAPERPGLPLALVTPTSEAARLSDAKRLAMENPIAVANIVKTWVNGESPA</sequence>
<evidence type="ECO:0000259" key="13">
    <source>
        <dbReference type="Pfam" id="PF08345"/>
    </source>
</evidence>
<evidence type="ECO:0000256" key="11">
    <source>
        <dbReference type="SAM" id="Phobius"/>
    </source>
</evidence>
<dbReference type="GO" id="GO:0005886">
    <property type="term" value="C:plasma membrane"/>
    <property type="evidence" value="ECO:0007669"/>
    <property type="project" value="UniProtKB-SubCell"/>
</dbReference>
<evidence type="ECO:0000256" key="1">
    <source>
        <dbReference type="ARBA" id="ARBA00004117"/>
    </source>
</evidence>
<dbReference type="InterPro" id="IPR043427">
    <property type="entry name" value="YscJ/FliF"/>
</dbReference>
<feature type="region of interest" description="Disordered" evidence="10">
    <location>
        <begin position="305"/>
        <end position="358"/>
    </location>
</feature>
<feature type="domain" description="Flagellar M-ring N-terminal" evidence="12">
    <location>
        <begin position="52"/>
        <end position="226"/>
    </location>
</feature>
<keyword evidence="6 11" id="KW-1133">Transmembrane helix</keyword>
<keyword evidence="5 11" id="KW-0812">Transmembrane</keyword>
<dbReference type="InterPro" id="IPR013556">
    <property type="entry name" value="Flag_M-ring_C"/>
</dbReference>
<accession>A0A9X4P0Y4</accession>
<evidence type="ECO:0000256" key="10">
    <source>
        <dbReference type="SAM" id="MobiDB-lite"/>
    </source>
</evidence>
<evidence type="ECO:0000256" key="9">
    <source>
        <dbReference type="PIRNR" id="PIRNR004862"/>
    </source>
</evidence>
<keyword evidence="4" id="KW-1003">Cell membrane</keyword>
<keyword evidence="8 9" id="KW-0975">Bacterial flagellum</keyword>
<evidence type="ECO:0000256" key="4">
    <source>
        <dbReference type="ARBA" id="ARBA00022475"/>
    </source>
</evidence>
<name>A0A9X4P0Y4_9BURK</name>
<evidence type="ECO:0000313" key="15">
    <source>
        <dbReference type="Proteomes" id="UP001152876"/>
    </source>
</evidence>
<dbReference type="GO" id="GO:0071973">
    <property type="term" value="P:bacterial-type flagellum-dependent cell motility"/>
    <property type="evidence" value="ECO:0007669"/>
    <property type="project" value="InterPro"/>
</dbReference>
<dbReference type="PANTHER" id="PTHR30046">
    <property type="entry name" value="FLAGELLAR M-RING PROTEIN"/>
    <property type="match status" value="1"/>
</dbReference>
<keyword evidence="15" id="KW-1185">Reference proteome</keyword>
<dbReference type="EMBL" id="AOGK01000027">
    <property type="protein sequence ID" value="MDG5977895.1"/>
    <property type="molecule type" value="Genomic_DNA"/>
</dbReference>
<evidence type="ECO:0000256" key="7">
    <source>
        <dbReference type="ARBA" id="ARBA00023136"/>
    </source>
</evidence>
<dbReference type="Proteomes" id="UP001152876">
    <property type="component" value="Unassembled WGS sequence"/>
</dbReference>
<comment type="similarity">
    <text evidence="3 9">Belongs to the FliF family.</text>
</comment>
<dbReference type="RefSeq" id="WP_068171736.1">
    <property type="nucleotide sequence ID" value="NZ_AOGK01000027.1"/>
</dbReference>
<dbReference type="Pfam" id="PF01514">
    <property type="entry name" value="YscJ_FliF"/>
    <property type="match status" value="1"/>
</dbReference>
<evidence type="ECO:0000256" key="2">
    <source>
        <dbReference type="ARBA" id="ARBA00004651"/>
    </source>
</evidence>
<dbReference type="AlphaFoldDB" id="A0A9X4P0Y4"/>
<dbReference type="NCBIfam" id="TIGR00206">
    <property type="entry name" value="fliF"/>
    <property type="match status" value="1"/>
</dbReference>
<reference evidence="14" key="1">
    <citation type="submission" date="2013-01" db="EMBL/GenBank/DDBJ databases">
        <title>Genome draft of Hydrogenophaga taeniospiralis 2K1.</title>
        <authorList>
            <person name="Gomila M."/>
            <person name="Lalucat J."/>
        </authorList>
    </citation>
    <scope>NUCLEOTIDE SEQUENCE</scope>
    <source>
        <strain evidence="14">CCUG 15921</strain>
    </source>
</reference>
<dbReference type="GO" id="GO:0009431">
    <property type="term" value="C:bacterial-type flagellum basal body, MS ring"/>
    <property type="evidence" value="ECO:0007669"/>
    <property type="project" value="InterPro"/>
</dbReference>
<evidence type="ECO:0000259" key="12">
    <source>
        <dbReference type="Pfam" id="PF01514"/>
    </source>
</evidence>
<evidence type="ECO:0000313" key="14">
    <source>
        <dbReference type="EMBL" id="MDG5977895.1"/>
    </source>
</evidence>
<evidence type="ECO:0000256" key="8">
    <source>
        <dbReference type="ARBA" id="ARBA00023143"/>
    </source>
</evidence>
<dbReference type="GO" id="GO:0003774">
    <property type="term" value="F:cytoskeletal motor activity"/>
    <property type="evidence" value="ECO:0007669"/>
    <property type="project" value="InterPro"/>
</dbReference>
<comment type="subcellular location">
    <subcellularLocation>
        <location evidence="1 9">Bacterial flagellum basal body</location>
    </subcellularLocation>
    <subcellularLocation>
        <location evidence="2">Cell membrane</location>
        <topology evidence="2">Multi-pass membrane protein</topology>
    </subcellularLocation>
</comment>
<feature type="domain" description="Flagellar M-ring C-terminal" evidence="13">
    <location>
        <begin position="260"/>
        <end position="437"/>
    </location>
</feature>
<keyword evidence="14" id="KW-0969">Cilium</keyword>
<evidence type="ECO:0000256" key="3">
    <source>
        <dbReference type="ARBA" id="ARBA00007971"/>
    </source>
</evidence>
<keyword evidence="7 11" id="KW-0472">Membrane</keyword>
<dbReference type="InterPro" id="IPR000067">
    <property type="entry name" value="FlgMring_FliF"/>
</dbReference>
<evidence type="ECO:0000256" key="6">
    <source>
        <dbReference type="ARBA" id="ARBA00022989"/>
    </source>
</evidence>
<dbReference type="PIRSF" id="PIRSF004862">
    <property type="entry name" value="FliF"/>
    <property type="match status" value="1"/>
</dbReference>
<gene>
    <name evidence="14" type="ORF">H010_21766</name>
</gene>
<comment type="function">
    <text evidence="9">The M ring may be actively involved in energy transduction.</text>
</comment>
<dbReference type="InterPro" id="IPR006182">
    <property type="entry name" value="FliF_N_dom"/>
</dbReference>
<keyword evidence="14" id="KW-0966">Cell projection</keyword>